<evidence type="ECO:0000256" key="1">
    <source>
        <dbReference type="SAM" id="SignalP"/>
    </source>
</evidence>
<accession>A0A6A4HMG5</accession>
<keyword evidence="1" id="KW-0732">Signal</keyword>
<keyword evidence="3" id="KW-1185">Reference proteome</keyword>
<sequence>MFRFSNLRAVFAILLLINIQVMTVRGAQCGWDGAEPLCASDEICCGPLLEEANGTVYGTCHPEGGACPE</sequence>
<evidence type="ECO:0000313" key="3">
    <source>
        <dbReference type="Proteomes" id="UP000799118"/>
    </source>
</evidence>
<dbReference type="AlphaFoldDB" id="A0A6A4HMG5"/>
<proteinExistence type="predicted"/>
<evidence type="ECO:0000313" key="2">
    <source>
        <dbReference type="EMBL" id="KAE9398930.1"/>
    </source>
</evidence>
<dbReference type="EMBL" id="ML769475">
    <property type="protein sequence ID" value="KAE9398930.1"/>
    <property type="molecule type" value="Genomic_DNA"/>
</dbReference>
<dbReference type="OrthoDB" id="2816957at2759"/>
<protein>
    <recommendedName>
        <fullName evidence="4">CBM1 domain-containing protein</fullName>
    </recommendedName>
</protein>
<gene>
    <name evidence="2" type="ORF">BT96DRAFT_994361</name>
</gene>
<name>A0A6A4HMG5_9AGAR</name>
<feature type="signal peptide" evidence="1">
    <location>
        <begin position="1"/>
        <end position="26"/>
    </location>
</feature>
<feature type="chain" id="PRO_5025668495" description="CBM1 domain-containing protein" evidence="1">
    <location>
        <begin position="27"/>
        <end position="69"/>
    </location>
</feature>
<evidence type="ECO:0008006" key="4">
    <source>
        <dbReference type="Google" id="ProtNLM"/>
    </source>
</evidence>
<reference evidence="2" key="1">
    <citation type="journal article" date="2019" name="Environ. Microbiol.">
        <title>Fungal ecological strategies reflected in gene transcription - a case study of two litter decomposers.</title>
        <authorList>
            <person name="Barbi F."/>
            <person name="Kohler A."/>
            <person name="Barry K."/>
            <person name="Baskaran P."/>
            <person name="Daum C."/>
            <person name="Fauchery L."/>
            <person name="Ihrmark K."/>
            <person name="Kuo A."/>
            <person name="LaButti K."/>
            <person name="Lipzen A."/>
            <person name="Morin E."/>
            <person name="Grigoriev I.V."/>
            <person name="Henrissat B."/>
            <person name="Lindahl B."/>
            <person name="Martin F."/>
        </authorList>
    </citation>
    <scope>NUCLEOTIDE SEQUENCE</scope>
    <source>
        <strain evidence="2">JB14</strain>
    </source>
</reference>
<dbReference type="Proteomes" id="UP000799118">
    <property type="component" value="Unassembled WGS sequence"/>
</dbReference>
<organism evidence="2 3">
    <name type="scientific">Gymnopus androsaceus JB14</name>
    <dbReference type="NCBI Taxonomy" id="1447944"/>
    <lineage>
        <taxon>Eukaryota</taxon>
        <taxon>Fungi</taxon>
        <taxon>Dikarya</taxon>
        <taxon>Basidiomycota</taxon>
        <taxon>Agaricomycotina</taxon>
        <taxon>Agaricomycetes</taxon>
        <taxon>Agaricomycetidae</taxon>
        <taxon>Agaricales</taxon>
        <taxon>Marasmiineae</taxon>
        <taxon>Omphalotaceae</taxon>
        <taxon>Gymnopus</taxon>
    </lineage>
</organism>